<evidence type="ECO:0000313" key="3">
    <source>
        <dbReference type="Proteomes" id="UP000321899"/>
    </source>
</evidence>
<reference evidence="2 3" key="1">
    <citation type="submission" date="2019-06" db="EMBL/GenBank/DDBJ databases">
        <title>Desulfobotulus mexicanus sp. nov., a novel sulfate-reducing bacterium isolated from the sediment of an alkaline crater lake in Mexico.</title>
        <authorList>
            <person name="Hirschler-Rea A."/>
        </authorList>
    </citation>
    <scope>NUCLEOTIDE SEQUENCE [LARGE SCALE GENOMIC DNA]</scope>
    <source>
        <strain evidence="2 3">PAR22N</strain>
    </source>
</reference>
<dbReference type="AlphaFoldDB" id="A0A5Q4VEC6"/>
<accession>A0A5Q4VEC6</accession>
<dbReference type="PROSITE" id="PS50801">
    <property type="entry name" value="STAS"/>
    <property type="match status" value="1"/>
</dbReference>
<keyword evidence="3" id="KW-1185">Reference proteome</keyword>
<dbReference type="Pfam" id="PF01740">
    <property type="entry name" value="STAS"/>
    <property type="match status" value="1"/>
</dbReference>
<dbReference type="InterPro" id="IPR036513">
    <property type="entry name" value="STAS_dom_sf"/>
</dbReference>
<gene>
    <name evidence="2" type="ORF">FIM25_00365</name>
</gene>
<name>A0A5Q4VEC6_9BACT</name>
<comment type="caution">
    <text evidence="2">The sequence shown here is derived from an EMBL/GenBank/DDBJ whole genome shotgun (WGS) entry which is preliminary data.</text>
</comment>
<evidence type="ECO:0000259" key="1">
    <source>
        <dbReference type="PROSITE" id="PS50801"/>
    </source>
</evidence>
<evidence type="ECO:0000313" key="2">
    <source>
        <dbReference type="EMBL" id="TYT76044.1"/>
    </source>
</evidence>
<dbReference type="InterPro" id="IPR002645">
    <property type="entry name" value="STAS_dom"/>
</dbReference>
<feature type="domain" description="STAS" evidence="1">
    <location>
        <begin position="1"/>
        <end position="65"/>
    </location>
</feature>
<dbReference type="OrthoDB" id="9771198at2"/>
<dbReference type="CDD" id="cd07042">
    <property type="entry name" value="STAS_SulP_like_sulfate_transporter"/>
    <property type="match status" value="1"/>
</dbReference>
<dbReference type="EMBL" id="VDMB01000001">
    <property type="protein sequence ID" value="TYT76044.1"/>
    <property type="molecule type" value="Genomic_DNA"/>
</dbReference>
<organism evidence="2 3">
    <name type="scientific">Desulfobotulus mexicanus</name>
    <dbReference type="NCBI Taxonomy" id="2586642"/>
    <lineage>
        <taxon>Bacteria</taxon>
        <taxon>Pseudomonadati</taxon>
        <taxon>Thermodesulfobacteriota</taxon>
        <taxon>Desulfobacteria</taxon>
        <taxon>Desulfobacterales</taxon>
        <taxon>Desulfobacteraceae</taxon>
        <taxon>Desulfobotulus</taxon>
    </lineage>
</organism>
<dbReference type="Gene3D" id="3.30.750.24">
    <property type="entry name" value="STAS domain"/>
    <property type="match status" value="1"/>
</dbReference>
<dbReference type="RefSeq" id="WP_139445009.1">
    <property type="nucleotide sequence ID" value="NZ_VDMB01000001.1"/>
</dbReference>
<dbReference type="Proteomes" id="UP000321899">
    <property type="component" value="Unassembled WGS sequence"/>
</dbReference>
<proteinExistence type="predicted"/>
<protein>
    <submittedName>
        <fullName evidence="2">Sodium-independent anion transporter</fullName>
    </submittedName>
</protein>
<sequence length="110" mass="12681">MEGNIRILEIDGPFFFGSTSKLVDEVDEVLGTKVVIFDCRRIPFIDLSATFALEETILRLKGSKIQSFVVLTEALRDELVHLHDRDLPEEILFMDFNKSLEEARKLDPRK</sequence>
<dbReference type="SUPFAM" id="SSF52091">
    <property type="entry name" value="SpoIIaa-like"/>
    <property type="match status" value="1"/>
</dbReference>